<organism evidence="5 7">
    <name type="scientific">Didymodactylos carnosus</name>
    <dbReference type="NCBI Taxonomy" id="1234261"/>
    <lineage>
        <taxon>Eukaryota</taxon>
        <taxon>Metazoa</taxon>
        <taxon>Spiralia</taxon>
        <taxon>Gnathifera</taxon>
        <taxon>Rotifera</taxon>
        <taxon>Eurotatoria</taxon>
        <taxon>Bdelloidea</taxon>
        <taxon>Philodinida</taxon>
        <taxon>Philodinidae</taxon>
        <taxon>Didymodactylos</taxon>
    </lineage>
</organism>
<dbReference type="GO" id="GO:0006605">
    <property type="term" value="P:protein targeting"/>
    <property type="evidence" value="ECO:0007669"/>
    <property type="project" value="InterPro"/>
</dbReference>
<dbReference type="PANTHER" id="PTHR30612">
    <property type="entry name" value="SECA INNER MEMBRANE COMPONENT OF SEC PROTEIN SECRETION SYSTEM"/>
    <property type="match status" value="1"/>
</dbReference>
<keyword evidence="1" id="KW-0813">Transport</keyword>
<dbReference type="InterPro" id="IPR014018">
    <property type="entry name" value="SecA_motor_DEAD"/>
</dbReference>
<dbReference type="Pfam" id="PF07517">
    <property type="entry name" value="SecA_DEAD"/>
    <property type="match status" value="1"/>
</dbReference>
<dbReference type="InterPro" id="IPR000185">
    <property type="entry name" value="SecA"/>
</dbReference>
<comment type="caution">
    <text evidence="5">The sequence shown here is derived from an EMBL/GenBank/DDBJ whole genome shotgun (WGS) entry which is preliminary data.</text>
</comment>
<evidence type="ECO:0000313" key="7">
    <source>
        <dbReference type="Proteomes" id="UP000663829"/>
    </source>
</evidence>
<dbReference type="InterPro" id="IPR011115">
    <property type="entry name" value="SecA_DEAD"/>
</dbReference>
<keyword evidence="1" id="KW-0653">Protein transport</keyword>
<dbReference type="SUPFAM" id="SSF53300">
    <property type="entry name" value="vWA-like"/>
    <property type="match status" value="1"/>
</dbReference>
<keyword evidence="2" id="KW-0811">Translocation</keyword>
<dbReference type="GO" id="GO:0006886">
    <property type="term" value="P:intracellular protein transport"/>
    <property type="evidence" value="ECO:0007669"/>
    <property type="project" value="InterPro"/>
</dbReference>
<feature type="domain" description="SecA family profile" evidence="4">
    <location>
        <begin position="1370"/>
        <end position="1993"/>
    </location>
</feature>
<dbReference type="Proteomes" id="UP000663829">
    <property type="component" value="Unassembled WGS sequence"/>
</dbReference>
<dbReference type="GO" id="GO:0017038">
    <property type="term" value="P:protein import"/>
    <property type="evidence" value="ECO:0007669"/>
    <property type="project" value="InterPro"/>
</dbReference>
<evidence type="ECO:0000256" key="1">
    <source>
        <dbReference type="ARBA" id="ARBA00022927"/>
    </source>
</evidence>
<dbReference type="PANTHER" id="PTHR30612:SF0">
    <property type="entry name" value="CHLOROPLAST PROTEIN-TRANSPORTING ATPASE"/>
    <property type="match status" value="1"/>
</dbReference>
<feature type="coiled-coil region" evidence="3">
    <location>
        <begin position="528"/>
        <end position="626"/>
    </location>
</feature>
<evidence type="ECO:0000256" key="3">
    <source>
        <dbReference type="SAM" id="Coils"/>
    </source>
</evidence>
<evidence type="ECO:0000259" key="4">
    <source>
        <dbReference type="PROSITE" id="PS51196"/>
    </source>
</evidence>
<keyword evidence="7" id="KW-1185">Reference proteome</keyword>
<evidence type="ECO:0000313" key="6">
    <source>
        <dbReference type="EMBL" id="CAF3955962.1"/>
    </source>
</evidence>
<keyword evidence="3" id="KW-0175">Coiled coil</keyword>
<sequence length="2275" mass="262579">KSSKVDTDRSLQKDNIFVAILTDMIDKIQNGAENIDLIRGDPKTLIRKLLDVHGIMYPETVFQFSMSEETQARIENQAQRDNASVRCALKHKDIDLVAYYLKKLQTLLEYTPARQAYEDALHFVSENITEYCADVQKNFNRLLASQDGLIKEDVEEYKSSVEYIRQVQKLKEHFESNLLSPESLLQNIRVELQEMSQVVTAKDLFSPLVGVYFNNLFRLKHSFKELEALYNENCKHFEELFQNLVQSVRKPISDNEFNKVAEIIFEISKCLPTLNNHLHGLVEEEYKNIVQSLVQHLNSFIETVEPILTRVRLSESDVKIIKGCVEILKSAKHNSVLQDSIFTYIEISKKDDKSAKNVKSTSDIYDTLIEKIVNYFSQKNNRILEILKASEEYALENTEPLVNQIDMIRTIPEIESKTATVYYSTVDNIRGHMYQLQRDVEQLLLSTDRQSETPNYGKIARLLSRLKNANWTNRVSPGSHDLLINRVTEELLQYFYQLEDSLMRLDLNFKYPENMSKAVEIFEKIEPLSVLERTVAQLKKSKDELIQRFLESMQKNLKRIQTKFDLKDITLCQMKQELKELERLKEEYDNLDPACIYLQKYDYSDISKLNNEIENEEKKQNAEIEHDYEDILVTYDSVSSERINLLQEKGQHSIESLVEIIKEKKKSIAELQQHKQSYNFNNRLDASTANIALLYISNCEKIHNTYLRELAVETHEVLNKYISEYGSFLNQKIEKLFKNLTNTDVPDAPSQCPQDLETHLEELSSLSDFEHVFECIEGQRKLDYWQGQFSRKHRTMSDLMEQYKYSGRNTELTEQLNIAQRLMRSDYFCGDKFLLAELTSIKDFMDSVDAFEAEQSMENFNHVYDELVSHFDLEDVTKEVNEVRRRLKNLPTDISKYDFKNTTTYARKSPRELLTKLNKAALVRGMKYDKVSQSISADIRDHFQTVINNACEASIEKRSAAIAPLRHALPFLPEDLKSLFKPKINEYTEKFAEEENAYKRKFKENVGTLSVEKVGELALQCEEEKRDELFEMLHTGVKEKLENHWRNLQNALNNENMQDALNSMKEIITHKEYIRNIPDVDRFYSNGCILINTSVIDYTETVSSMFQIEKIQMIDRAVTNIILYIEFGEKFHLKFPELLPEKDQNRRLISDETTRFETTRDKFFSALAMSFKILKSISSEFGDILLSTTDFQRLETELKQKVEDLKEKLLFTASKNELSSLNSDQFRIYYSHLVSFDKCLRVPEIKIRDNLELAEAKILEKVMLLSEGIASLSSDVTKVAELLEKMKFYAENISMFDTKINERIDEVLKSYKTKHGSSILSQLTMILERSDVGSRLISEHSCLSGENWRKRREKMQKQDDLDYVMGALEGDDLVKDVLCSRYKTFRRTYDDLVSRSLGSFNLKTQTEPNLEVLISQTKFLIGEVVQETNVIIWKYSFRDKIPELLAHIFAIWTLKNTQHYNNSRGIDESRAYLLMPHVAQVIAIFRILGIDCGENITIKKHGIVAAKVKSNHLINNLVQIGTGEGKSVVLAITACVFALVGVDVNCSCYSEYLSMRDKNDFASVFRALGIEERIEYGTFNKLCENFLNVKCNIREKVYDMIINNKNIIDVVQTTGRVRPKVLLIDEVDVFLSEKYYGGFYTPSVYLKDTTIKILLDTLWENRNLHTLELNTVKTSSAYHACSSRFSNWLFLFDEAINDMLAALKSFQSSTYLVQNDKIVYVEGESVAENVVRGYDTVWAYYYENQKGFISKESLETNVGIIINCGTFSYAEIPHEFAYIAGVTGTLKTLAKPETDILKNVYEIHMNTYMPSVFGKSNRNYNSNNDVEAVKKSEYFMRIRGEIDTMCNAKRAILVFFESEEKLMAFYNSEELSSIKLNIQIITEKVSSKERELSIKRAASDGRVTLLTRTFGRGTDFICQNQQLLANGGVHVLQTFFSEELSEEYQIIGRGARQGDRGSYRMILLDSDLEWVLGTDWEKKIPEINGSTLYATLDKARNTHYESKCAGKKVGIEQCKCEHQASRNFMNALSEGKTDIVKMFLTKQNCGVNTVSGISRTLLLMDATGSMSSLLSAAKDTVCTMFERASAVLEEKRLSKNAFSMQFAVYRNYNSKESKILEVSSWETKANHLRAFMNTIGPEGGLGREAIEIGLWHAVNESGMRESISQVILIGDAAANAKSEVDQKRARLGEAYWKQTRFAIPTYYEDELRKLKKKRFLFIQRVLEAQINHKKKKNNLVMECDIIGESAGVVEDDSDDEPDEVEHYLNTKISFIKDGT</sequence>
<dbReference type="GO" id="GO:0005524">
    <property type="term" value="F:ATP binding"/>
    <property type="evidence" value="ECO:0007669"/>
    <property type="project" value="InterPro"/>
</dbReference>
<reference evidence="5" key="1">
    <citation type="submission" date="2021-02" db="EMBL/GenBank/DDBJ databases">
        <authorList>
            <person name="Nowell W R."/>
        </authorList>
    </citation>
    <scope>NUCLEOTIDE SEQUENCE</scope>
</reference>
<accession>A0A814VQU3</accession>
<dbReference type="EMBL" id="CAJNOQ010008230">
    <property type="protein sequence ID" value="CAF1191641.1"/>
    <property type="molecule type" value="Genomic_DNA"/>
</dbReference>
<dbReference type="SUPFAM" id="SSF52540">
    <property type="entry name" value="P-loop containing nucleoside triphosphate hydrolases"/>
    <property type="match status" value="2"/>
</dbReference>
<protein>
    <recommendedName>
        <fullName evidence="4">SecA family profile domain-containing protein</fullName>
    </recommendedName>
</protein>
<dbReference type="Proteomes" id="UP000681722">
    <property type="component" value="Unassembled WGS sequence"/>
</dbReference>
<evidence type="ECO:0000256" key="2">
    <source>
        <dbReference type="ARBA" id="ARBA00023010"/>
    </source>
</evidence>
<dbReference type="InterPro" id="IPR027417">
    <property type="entry name" value="P-loop_NTPase"/>
</dbReference>
<proteinExistence type="predicted"/>
<gene>
    <name evidence="5" type="ORF">GPM918_LOCUS23240</name>
    <name evidence="6" type="ORF">SRO942_LOCUS23239</name>
</gene>
<evidence type="ECO:0000313" key="5">
    <source>
        <dbReference type="EMBL" id="CAF1191641.1"/>
    </source>
</evidence>
<feature type="non-terminal residue" evidence="5">
    <location>
        <position position="1"/>
    </location>
</feature>
<dbReference type="InterPro" id="IPR036465">
    <property type="entry name" value="vWFA_dom_sf"/>
</dbReference>
<dbReference type="EMBL" id="CAJOBC010008231">
    <property type="protein sequence ID" value="CAF3955962.1"/>
    <property type="molecule type" value="Genomic_DNA"/>
</dbReference>
<dbReference type="GO" id="GO:0016020">
    <property type="term" value="C:membrane"/>
    <property type="evidence" value="ECO:0007669"/>
    <property type="project" value="InterPro"/>
</dbReference>
<dbReference type="PROSITE" id="PS51196">
    <property type="entry name" value="SECA_MOTOR_DEAD"/>
    <property type="match status" value="1"/>
</dbReference>
<dbReference type="OrthoDB" id="7614088at2759"/>
<dbReference type="Gene3D" id="3.40.50.300">
    <property type="entry name" value="P-loop containing nucleotide triphosphate hydrolases"/>
    <property type="match status" value="2"/>
</dbReference>
<name>A0A814VQU3_9BILA</name>